<feature type="compositionally biased region" description="Basic and acidic residues" evidence="1">
    <location>
        <begin position="84"/>
        <end position="103"/>
    </location>
</feature>
<dbReference type="Proteomes" id="UP000249464">
    <property type="component" value="Unassembled WGS sequence"/>
</dbReference>
<dbReference type="EMBL" id="FQNC01000062">
    <property type="protein sequence ID" value="SGY93796.1"/>
    <property type="molecule type" value="Genomic_DNA"/>
</dbReference>
<keyword evidence="3" id="KW-1185">Reference proteome</keyword>
<accession>A0A2X0MJ78</accession>
<proteinExistence type="predicted"/>
<evidence type="ECO:0000256" key="1">
    <source>
        <dbReference type="SAM" id="MobiDB-lite"/>
    </source>
</evidence>
<organism evidence="2 3">
    <name type="scientific">Microbotryum silenes-dioicae</name>
    <dbReference type="NCBI Taxonomy" id="796604"/>
    <lineage>
        <taxon>Eukaryota</taxon>
        <taxon>Fungi</taxon>
        <taxon>Dikarya</taxon>
        <taxon>Basidiomycota</taxon>
        <taxon>Pucciniomycotina</taxon>
        <taxon>Microbotryomycetes</taxon>
        <taxon>Microbotryales</taxon>
        <taxon>Microbotryaceae</taxon>
        <taxon>Microbotryum</taxon>
    </lineage>
</organism>
<protein>
    <submittedName>
        <fullName evidence="2">BQ5605_C037g11610 protein</fullName>
    </submittedName>
</protein>
<evidence type="ECO:0000313" key="2">
    <source>
        <dbReference type="EMBL" id="SGY93796.1"/>
    </source>
</evidence>
<dbReference type="AlphaFoldDB" id="A0A2X0MJ78"/>
<feature type="compositionally biased region" description="Basic and acidic residues" evidence="1">
    <location>
        <begin position="47"/>
        <end position="67"/>
    </location>
</feature>
<sequence>MVYYICPQCQTRSPTYDESMQHYTNCTVVRPANIDALGRPIVPPPGRKSDGDKDKDSDDLRNEDEAHNPSSQQHQQTYQTQSETKGDNATRETLADSRPDESTHPQSQSVQERQDP</sequence>
<name>A0A2X0MJ78_9BASI</name>
<gene>
    <name evidence="2" type="primary">BQ5605_C037g11610</name>
    <name evidence="2" type="ORF">BQ5605_C037G11610</name>
</gene>
<evidence type="ECO:0000313" key="3">
    <source>
        <dbReference type="Proteomes" id="UP000249464"/>
    </source>
</evidence>
<feature type="compositionally biased region" description="Polar residues" evidence="1">
    <location>
        <begin position="104"/>
        <end position="116"/>
    </location>
</feature>
<feature type="region of interest" description="Disordered" evidence="1">
    <location>
        <begin position="36"/>
        <end position="116"/>
    </location>
</feature>
<reference evidence="2 3" key="1">
    <citation type="submission" date="2016-11" db="EMBL/GenBank/DDBJ databases">
        <authorList>
            <person name="Jaros S."/>
            <person name="Januszkiewicz K."/>
            <person name="Wedrychowicz H."/>
        </authorList>
    </citation>
    <scope>NUCLEOTIDE SEQUENCE [LARGE SCALE GENOMIC DNA]</scope>
</reference>
<feature type="compositionally biased region" description="Low complexity" evidence="1">
    <location>
        <begin position="70"/>
        <end position="83"/>
    </location>
</feature>